<evidence type="ECO:0000313" key="2">
    <source>
        <dbReference type="EMBL" id="TKC59182.1"/>
    </source>
</evidence>
<dbReference type="EMBL" id="SWDX01000006">
    <property type="protein sequence ID" value="TKC59182.1"/>
    <property type="molecule type" value="Genomic_DNA"/>
</dbReference>
<evidence type="ECO:0000313" key="3">
    <source>
        <dbReference type="Proteomes" id="UP000309594"/>
    </source>
</evidence>
<gene>
    <name evidence="2" type="ORF">FBD94_16760</name>
</gene>
<dbReference type="InterPro" id="IPR029471">
    <property type="entry name" value="HNH_5"/>
</dbReference>
<keyword evidence="2" id="KW-0378">Hydrolase</keyword>
<dbReference type="Proteomes" id="UP000309594">
    <property type="component" value="Unassembled WGS sequence"/>
</dbReference>
<comment type="caution">
    <text evidence="2">The sequence shown here is derived from an EMBL/GenBank/DDBJ whole genome shotgun (WGS) entry which is preliminary data.</text>
</comment>
<accession>A0A4U1GDA4</accession>
<sequence>MEEQVITVTTYPACKDKLDLFFQAYPNQSLYIPPDPPIRERIPRKDRVCRFCGKGAGEVKFKHEPHIIPRLLGHNYGISDFECDTCNHHFGTLENHFADYLGLIRTISSVGRNKIPKFISPLNSLIAAQTSKGGNKNFITIADESGDHFKFDTEREVWQIQYNKKPHTPINVYKCLLKIALSVMPEHEIKHYKPVLEFILENQHVTYFTPFAKVLQTTTEFYTEVPYCVIFKKRNIQDQVPMHMMYLVYENISYQLLIPFNQQDIHLDYSASINIPFSPPLLFFEGKEDQKFRHEILDLSSNQQLKNQKGFISFKAESSLFTDAYDTKAKQFIKKPITMDKITKIFLTKGDHSIDLEDLNI</sequence>
<dbReference type="AlphaFoldDB" id="A0A4U1GDA4"/>
<proteinExistence type="predicted"/>
<protein>
    <submittedName>
        <fullName evidence="2">HNH endonuclease</fullName>
    </submittedName>
</protein>
<organism evidence="2 3">
    <name type="scientific">Pedobacter hiemivivus</name>
    <dbReference type="NCBI Taxonomy" id="2530454"/>
    <lineage>
        <taxon>Bacteria</taxon>
        <taxon>Pseudomonadati</taxon>
        <taxon>Bacteroidota</taxon>
        <taxon>Sphingobacteriia</taxon>
        <taxon>Sphingobacteriales</taxon>
        <taxon>Sphingobacteriaceae</taxon>
        <taxon>Pedobacter</taxon>
    </lineage>
</organism>
<dbReference type="GO" id="GO:0004519">
    <property type="term" value="F:endonuclease activity"/>
    <property type="evidence" value="ECO:0007669"/>
    <property type="project" value="UniProtKB-KW"/>
</dbReference>
<name>A0A4U1GDA4_9SPHI</name>
<feature type="domain" description="HNH endonuclease 5" evidence="1">
    <location>
        <begin position="49"/>
        <end position="92"/>
    </location>
</feature>
<reference evidence="2 3" key="1">
    <citation type="submission" date="2019-04" db="EMBL/GenBank/DDBJ databases">
        <title>Pedobacter sp. RP-1-16 sp. nov., isolated from Arctic soil.</title>
        <authorList>
            <person name="Dahal R.H."/>
            <person name="Kim D.-U."/>
        </authorList>
    </citation>
    <scope>NUCLEOTIDE SEQUENCE [LARGE SCALE GENOMIC DNA]</scope>
    <source>
        <strain evidence="2 3">RP-1-16</strain>
    </source>
</reference>
<keyword evidence="2" id="KW-0540">Nuclease</keyword>
<dbReference type="RefSeq" id="WP_136881055.1">
    <property type="nucleotide sequence ID" value="NZ_SWDX01000006.1"/>
</dbReference>
<evidence type="ECO:0000259" key="1">
    <source>
        <dbReference type="Pfam" id="PF14279"/>
    </source>
</evidence>
<dbReference type="Pfam" id="PF14279">
    <property type="entry name" value="HNH_5"/>
    <property type="match status" value="1"/>
</dbReference>
<keyword evidence="2" id="KW-0255">Endonuclease</keyword>